<sequence length="477" mass="52762">MHKTSYNPSDPVYLQITNGQYKGKWVEARILRPSGNYYVVQVEKTPLAMKAGLNKKELNVQGFVLKPRRLQAPSAPAPQAPPRPPPGVPPGPKARAPAPPAGRPPSARPPQPPTTAAPPRQAISDMKRHSSGFFLGEFFSTKSVPSTKPPAPGYNLSTSLPEANQPDLSSARTFRTTSDSSGKSLKSPRSDDDLNDLPDLTKKQLIKLQAKLEKWRKDRVRRSNALIKLEKENSRLRVQVGSLTEVLKLMREKLTGQRSKAKKAQSEAEILCNENETLKAKLSFLLTHSATDPQYLQKLDKMRSEAGIPTGLETQHPEAKAEKAVSKEEKCGAVSEQDVDPHADPELGNDSRSSGMSVLKKGLLTIDDGEKKSVKYFRIAVEPDSRNFILAWYNSSKSDIRKFDKAINLTADVKVEQDGTSLLITPPDESTMRLVSQEEKKTLEWVTALQQAQDDVGFPLGFSQRKRSYTLTSLGQH</sequence>
<gene>
    <name evidence="3" type="ORF">LAMO00422_LOCUS171</name>
</gene>
<feature type="region of interest" description="Disordered" evidence="2">
    <location>
        <begin position="308"/>
        <end position="354"/>
    </location>
</feature>
<protein>
    <recommendedName>
        <fullName evidence="4">PH domain-containing protein</fullName>
    </recommendedName>
</protein>
<feature type="compositionally biased region" description="Basic and acidic residues" evidence="2">
    <location>
        <begin position="315"/>
        <end position="331"/>
    </location>
</feature>
<keyword evidence="1" id="KW-0175">Coiled coil</keyword>
<dbReference type="EMBL" id="HBEM01000245">
    <property type="protein sequence ID" value="CAD8428477.1"/>
    <property type="molecule type" value="Transcribed_RNA"/>
</dbReference>
<dbReference type="AlphaFoldDB" id="A0A7S0CMP2"/>
<accession>A0A7S0CMP2</accession>
<proteinExistence type="predicted"/>
<dbReference type="SUPFAM" id="SSF50729">
    <property type="entry name" value="PH domain-like"/>
    <property type="match status" value="1"/>
</dbReference>
<name>A0A7S0CMP2_9EUKA</name>
<reference evidence="3" key="1">
    <citation type="submission" date="2021-01" db="EMBL/GenBank/DDBJ databases">
        <authorList>
            <person name="Corre E."/>
            <person name="Pelletier E."/>
            <person name="Niang G."/>
            <person name="Scheremetjew M."/>
            <person name="Finn R."/>
            <person name="Kale V."/>
            <person name="Holt S."/>
            <person name="Cochrane G."/>
            <person name="Meng A."/>
            <person name="Brown T."/>
            <person name="Cohen L."/>
        </authorList>
    </citation>
    <scope>NUCLEOTIDE SEQUENCE</scope>
    <source>
        <strain evidence="3">CCMP2058</strain>
    </source>
</reference>
<feature type="region of interest" description="Disordered" evidence="2">
    <location>
        <begin position="72"/>
        <end position="120"/>
    </location>
</feature>
<feature type="region of interest" description="Disordered" evidence="2">
    <location>
        <begin position="141"/>
        <end position="197"/>
    </location>
</feature>
<evidence type="ECO:0008006" key="4">
    <source>
        <dbReference type="Google" id="ProtNLM"/>
    </source>
</evidence>
<feature type="coiled-coil region" evidence="1">
    <location>
        <begin position="247"/>
        <end position="281"/>
    </location>
</feature>
<organism evidence="3">
    <name type="scientific">Amorphochlora amoebiformis</name>
    <dbReference type="NCBI Taxonomy" id="1561963"/>
    <lineage>
        <taxon>Eukaryota</taxon>
        <taxon>Sar</taxon>
        <taxon>Rhizaria</taxon>
        <taxon>Cercozoa</taxon>
        <taxon>Chlorarachniophyceae</taxon>
        <taxon>Amorphochlora</taxon>
    </lineage>
</organism>
<evidence type="ECO:0000256" key="2">
    <source>
        <dbReference type="SAM" id="MobiDB-lite"/>
    </source>
</evidence>
<evidence type="ECO:0000313" key="3">
    <source>
        <dbReference type="EMBL" id="CAD8428477.1"/>
    </source>
</evidence>
<feature type="compositionally biased region" description="Polar residues" evidence="2">
    <location>
        <begin position="155"/>
        <end position="184"/>
    </location>
</feature>
<evidence type="ECO:0000256" key="1">
    <source>
        <dbReference type="SAM" id="Coils"/>
    </source>
</evidence>
<feature type="compositionally biased region" description="Pro residues" evidence="2">
    <location>
        <begin position="75"/>
        <end position="116"/>
    </location>
</feature>